<dbReference type="GO" id="GO:0006508">
    <property type="term" value="P:proteolysis"/>
    <property type="evidence" value="ECO:0007669"/>
    <property type="project" value="UniProtKB-KW"/>
</dbReference>
<dbReference type="STRING" id="1437605.AB656_07195"/>
<evidence type="ECO:0000259" key="3">
    <source>
        <dbReference type="Pfam" id="PF02517"/>
    </source>
</evidence>
<sequence length="362" mass="39455">MKRSRKAASGRERALGQAESSLTPQLSPSQTWPSQSAESASRSTTRQARIRLNDQSGALIIYLVVMQLIGPAVAAALIVILQSMRKQMVSVDTVVSQIDGKYAGVMNLVCAATAFVFWIATHKRQIADPGPDGVFHRRLRRMTPWVLLGCMALLLTGQSLSTIYDQGFNWVIHRLSLRATTSSEMIEAASGSTAMFLYVSFFGPVVEEVVFRGVIMNSLKPYGKVFAIITSSTMFAFFHSDISQGLFAFCIGLVLGYVACEYSIFWSILLHIANNLLISNLGSMAVSSLPGPAKDWVDPVLLVGGLLLGALVLYLARGRVRGFILANRASKGIYASWGGLWFIVYLILQILVTAMEFAPSVS</sequence>
<feature type="transmembrane region" description="Helical" evidence="2">
    <location>
        <begin position="272"/>
        <end position="290"/>
    </location>
</feature>
<dbReference type="InterPro" id="IPR003675">
    <property type="entry name" value="Rce1/LyrA-like_dom"/>
</dbReference>
<dbReference type="PANTHER" id="PTHR36435">
    <property type="entry name" value="SLR1288 PROTEIN"/>
    <property type="match status" value="1"/>
</dbReference>
<feature type="region of interest" description="Disordered" evidence="1">
    <location>
        <begin position="1"/>
        <end position="46"/>
    </location>
</feature>
<feature type="compositionally biased region" description="Polar residues" evidence="1">
    <location>
        <begin position="18"/>
        <end position="46"/>
    </location>
</feature>
<keyword evidence="4" id="KW-0645">Protease</keyword>
<evidence type="ECO:0000256" key="2">
    <source>
        <dbReference type="SAM" id="Phobius"/>
    </source>
</evidence>
<keyword evidence="2" id="KW-1133">Transmembrane helix</keyword>
<dbReference type="GO" id="GO:0004175">
    <property type="term" value="F:endopeptidase activity"/>
    <property type="evidence" value="ECO:0007669"/>
    <property type="project" value="UniProtKB-ARBA"/>
</dbReference>
<dbReference type="Proteomes" id="UP000029015">
    <property type="component" value="Unassembled WGS sequence"/>
</dbReference>
<feature type="transmembrane region" description="Helical" evidence="2">
    <location>
        <begin position="337"/>
        <end position="358"/>
    </location>
</feature>
<dbReference type="OrthoDB" id="8453431at2"/>
<dbReference type="KEGG" id="bact:AB656_07195"/>
<keyword evidence="2" id="KW-0812">Transmembrane</keyword>
<feature type="transmembrane region" description="Helical" evidence="2">
    <location>
        <begin position="296"/>
        <end position="316"/>
    </location>
</feature>
<name>A0A086YYU0_9BIFI</name>
<dbReference type="EMBL" id="JGYK01000002">
    <property type="protein sequence ID" value="KFI39440.1"/>
    <property type="molecule type" value="Genomic_DNA"/>
</dbReference>
<dbReference type="eggNOG" id="COG1266">
    <property type="taxonomic scope" value="Bacteria"/>
</dbReference>
<dbReference type="RefSeq" id="WP_033504365.1">
    <property type="nucleotide sequence ID" value="NZ_CP011786.1"/>
</dbReference>
<protein>
    <submittedName>
        <fullName evidence="4">CAAX amino terminal protease family protein</fullName>
    </submittedName>
</protein>
<evidence type="ECO:0000313" key="5">
    <source>
        <dbReference type="Proteomes" id="UP000029015"/>
    </source>
</evidence>
<keyword evidence="2" id="KW-0472">Membrane</keyword>
<dbReference type="AlphaFoldDB" id="A0A086YYU0"/>
<dbReference type="PATRIC" id="fig|1437605.7.peg.1473"/>
<dbReference type="Pfam" id="PF02517">
    <property type="entry name" value="Rce1-like"/>
    <property type="match status" value="1"/>
</dbReference>
<keyword evidence="5" id="KW-1185">Reference proteome</keyword>
<comment type="caution">
    <text evidence="4">The sequence shown here is derived from an EMBL/GenBank/DDBJ whole genome shotgun (WGS) entry which is preliminary data.</text>
</comment>
<feature type="transmembrane region" description="Helical" evidence="2">
    <location>
        <begin position="246"/>
        <end position="265"/>
    </location>
</feature>
<proteinExistence type="predicted"/>
<keyword evidence="4" id="KW-0378">Hydrolase</keyword>
<gene>
    <name evidence="4" type="ORF">BACT_0272</name>
</gene>
<evidence type="ECO:0000256" key="1">
    <source>
        <dbReference type="SAM" id="MobiDB-lite"/>
    </source>
</evidence>
<feature type="transmembrane region" description="Helical" evidence="2">
    <location>
        <begin position="142"/>
        <end position="164"/>
    </location>
</feature>
<dbReference type="PANTHER" id="PTHR36435:SF1">
    <property type="entry name" value="CAAX AMINO TERMINAL PROTEASE FAMILY PROTEIN"/>
    <property type="match status" value="1"/>
</dbReference>
<evidence type="ECO:0000313" key="4">
    <source>
        <dbReference type="EMBL" id="KFI39440.1"/>
    </source>
</evidence>
<reference evidence="4 5" key="1">
    <citation type="submission" date="2014-03" db="EMBL/GenBank/DDBJ databases">
        <title>Genomics of Bifidobacteria.</title>
        <authorList>
            <person name="Ventura M."/>
            <person name="Milani C."/>
            <person name="Lugli G.A."/>
        </authorList>
    </citation>
    <scope>NUCLEOTIDE SEQUENCE [LARGE SCALE GENOMIC DNA]</scope>
    <source>
        <strain evidence="4 5">DSM 22766</strain>
    </source>
</reference>
<accession>A0A086YYU0</accession>
<dbReference type="InterPro" id="IPR052710">
    <property type="entry name" value="CAAX_protease"/>
</dbReference>
<organism evidence="4 5">
    <name type="scientific">Bifidobacterium actinocoloniiforme DSM 22766</name>
    <dbReference type="NCBI Taxonomy" id="1437605"/>
    <lineage>
        <taxon>Bacteria</taxon>
        <taxon>Bacillati</taxon>
        <taxon>Actinomycetota</taxon>
        <taxon>Actinomycetes</taxon>
        <taxon>Bifidobacteriales</taxon>
        <taxon>Bifidobacteriaceae</taxon>
        <taxon>Bifidobacterium</taxon>
    </lineage>
</organism>
<feature type="domain" description="CAAX prenyl protease 2/Lysostaphin resistance protein A-like" evidence="3">
    <location>
        <begin position="192"/>
        <end position="277"/>
    </location>
</feature>
<feature type="transmembrane region" description="Helical" evidence="2">
    <location>
        <begin position="59"/>
        <end position="82"/>
    </location>
</feature>
<feature type="transmembrane region" description="Helical" evidence="2">
    <location>
        <begin position="102"/>
        <end position="121"/>
    </location>
</feature>
<dbReference type="GO" id="GO:0080120">
    <property type="term" value="P:CAAX-box protein maturation"/>
    <property type="evidence" value="ECO:0007669"/>
    <property type="project" value="UniProtKB-ARBA"/>
</dbReference>